<dbReference type="Pfam" id="PF16220">
    <property type="entry name" value="DUF4880"/>
    <property type="match status" value="1"/>
</dbReference>
<dbReference type="InterPro" id="IPR012373">
    <property type="entry name" value="Ferrdict_sens_TM"/>
</dbReference>
<dbReference type="AlphaFoldDB" id="A0A3P4AX40"/>
<dbReference type="InterPro" id="IPR006860">
    <property type="entry name" value="FecR"/>
</dbReference>
<feature type="domain" description="FecR protein" evidence="1">
    <location>
        <begin position="111"/>
        <end position="204"/>
    </location>
</feature>
<organism evidence="3 4">
    <name type="scientific">Pigmentiphaga humi</name>
    <dbReference type="NCBI Taxonomy" id="2478468"/>
    <lineage>
        <taxon>Bacteria</taxon>
        <taxon>Pseudomonadati</taxon>
        <taxon>Pseudomonadota</taxon>
        <taxon>Betaproteobacteria</taxon>
        <taxon>Burkholderiales</taxon>
        <taxon>Alcaligenaceae</taxon>
        <taxon>Pigmentiphaga</taxon>
    </lineage>
</organism>
<dbReference type="OrthoDB" id="1100567at2"/>
<dbReference type="InterPro" id="IPR032623">
    <property type="entry name" value="FecR_N"/>
</dbReference>
<dbReference type="PIRSF" id="PIRSF018266">
    <property type="entry name" value="FecR"/>
    <property type="match status" value="1"/>
</dbReference>
<gene>
    <name evidence="3" type="ORF">PIGHUM_00373</name>
</gene>
<evidence type="ECO:0000259" key="1">
    <source>
        <dbReference type="Pfam" id="PF04773"/>
    </source>
</evidence>
<proteinExistence type="predicted"/>
<accession>A0A3P4AX40</accession>
<dbReference type="Gene3D" id="2.60.120.1440">
    <property type="match status" value="1"/>
</dbReference>
<protein>
    <submittedName>
        <fullName evidence="3">Fec operon regulator FecR</fullName>
    </submittedName>
</protein>
<dbReference type="Pfam" id="PF04773">
    <property type="entry name" value="FecR"/>
    <property type="match status" value="1"/>
</dbReference>
<keyword evidence="4" id="KW-1185">Reference proteome</keyword>
<reference evidence="3 4" key="1">
    <citation type="submission" date="2018-10" db="EMBL/GenBank/DDBJ databases">
        <authorList>
            <person name="Criscuolo A."/>
        </authorList>
    </citation>
    <scope>NUCLEOTIDE SEQUENCE [LARGE SCALE GENOMIC DNA]</scope>
    <source>
        <strain evidence="3">DnA1</strain>
    </source>
</reference>
<feature type="domain" description="FecR N-terminal" evidence="2">
    <location>
        <begin position="12"/>
        <end position="52"/>
    </location>
</feature>
<dbReference type="Proteomes" id="UP000277294">
    <property type="component" value="Unassembled WGS sequence"/>
</dbReference>
<name>A0A3P4AX40_9BURK</name>
<dbReference type="GO" id="GO:0016989">
    <property type="term" value="F:sigma factor antagonist activity"/>
    <property type="evidence" value="ECO:0007669"/>
    <property type="project" value="TreeGrafter"/>
</dbReference>
<dbReference type="RefSeq" id="WP_124077542.1">
    <property type="nucleotide sequence ID" value="NZ_UWPJ01000005.1"/>
</dbReference>
<evidence type="ECO:0000313" key="4">
    <source>
        <dbReference type="Proteomes" id="UP000277294"/>
    </source>
</evidence>
<sequence length="320" mass="34829">MNNHAIDPHVLDEAAAWLVQLHSGTATDADREAHRRWRALRPEHEQAWKRAQLLMGAMQDLPAGVGRATLARMPAKPGRRDALTKFAGLLLVPGAAWLAWRMLPPQEWSADYRTSTGERKSFVLPDGSELMLGTASSVDLLFDAGQRLLVLRAGEAMIATAHDPASRPFSVRTAQGHVRALGTRFTVRQFEDATHVAVLQDAVEIRPLHGTQAAVRLQAGQQARFSSTSVGAIAPDDGSAAAWTQGMLVANQMRLADLLAELARYRTGILQCDPAVADLRVSGVYPNTDTDQSLAMLASTFALHVRAHTRYWVIVGPGTR</sequence>
<evidence type="ECO:0000313" key="3">
    <source>
        <dbReference type="EMBL" id="VCU68322.1"/>
    </source>
</evidence>
<evidence type="ECO:0000259" key="2">
    <source>
        <dbReference type="Pfam" id="PF16220"/>
    </source>
</evidence>
<dbReference type="PANTHER" id="PTHR30273:SF2">
    <property type="entry name" value="PROTEIN FECR"/>
    <property type="match status" value="1"/>
</dbReference>
<dbReference type="PANTHER" id="PTHR30273">
    <property type="entry name" value="PERIPLASMIC SIGNAL SENSOR AND SIGMA FACTOR ACTIVATOR FECR-RELATED"/>
    <property type="match status" value="1"/>
</dbReference>
<dbReference type="EMBL" id="UWPJ01000005">
    <property type="protein sequence ID" value="VCU68322.1"/>
    <property type="molecule type" value="Genomic_DNA"/>
</dbReference>